<dbReference type="AlphaFoldDB" id="A0A853AGH0"/>
<evidence type="ECO:0000259" key="2">
    <source>
        <dbReference type="Pfam" id="PF08044"/>
    </source>
</evidence>
<evidence type="ECO:0000313" key="4">
    <source>
        <dbReference type="Proteomes" id="UP000587002"/>
    </source>
</evidence>
<keyword evidence="1" id="KW-1133">Transmembrane helix</keyword>
<protein>
    <recommendedName>
        <fullName evidence="2">DUF1707 domain-containing protein</fullName>
    </recommendedName>
</protein>
<sequence length="147" mass="16532">MTGADRGSMRAADGDRDAVAERLRAALDEGRLSLTEYDERLRRAYAATTFGELDPLVADLPEPSRQVAQREDAQRREVKRRQVKRHQVKEWRDWAGVSVILTGIWLVTCIASGQLEFFWPVIPMGIWAAVNVSDLIFGTGRSKSSDD</sequence>
<comment type="caution">
    <text evidence="3">The sequence shown here is derived from an EMBL/GenBank/DDBJ whole genome shotgun (WGS) entry which is preliminary data.</text>
</comment>
<feature type="transmembrane region" description="Helical" evidence="1">
    <location>
        <begin position="94"/>
        <end position="111"/>
    </location>
</feature>
<dbReference type="EMBL" id="JACCFJ010000001">
    <property type="protein sequence ID" value="NYI82189.1"/>
    <property type="molecule type" value="Genomic_DNA"/>
</dbReference>
<dbReference type="RefSeq" id="WP_179717779.1">
    <property type="nucleotide sequence ID" value="NZ_BAABFH010000001.1"/>
</dbReference>
<keyword evidence="4" id="KW-1185">Reference proteome</keyword>
<dbReference type="PANTHER" id="PTHR40763">
    <property type="entry name" value="MEMBRANE PROTEIN-RELATED"/>
    <property type="match status" value="1"/>
</dbReference>
<evidence type="ECO:0000256" key="1">
    <source>
        <dbReference type="SAM" id="Phobius"/>
    </source>
</evidence>
<keyword evidence="1" id="KW-0812">Transmembrane</keyword>
<proteinExistence type="predicted"/>
<feature type="transmembrane region" description="Helical" evidence="1">
    <location>
        <begin position="117"/>
        <end position="137"/>
    </location>
</feature>
<dbReference type="Pfam" id="PF08044">
    <property type="entry name" value="DUF1707"/>
    <property type="match status" value="1"/>
</dbReference>
<reference evidence="3 4" key="1">
    <citation type="submission" date="2020-07" db="EMBL/GenBank/DDBJ databases">
        <title>Sequencing the genomes of 1000 actinobacteria strains.</title>
        <authorList>
            <person name="Klenk H.-P."/>
        </authorList>
    </citation>
    <scope>NUCLEOTIDE SEQUENCE [LARGE SCALE GENOMIC DNA]</scope>
    <source>
        <strain evidence="3 4">DSM 44065</strain>
    </source>
</reference>
<feature type="domain" description="DUF1707" evidence="2">
    <location>
        <begin position="9"/>
        <end position="61"/>
    </location>
</feature>
<organism evidence="3 4">
    <name type="scientific">Saccharopolyspora hordei</name>
    <dbReference type="NCBI Taxonomy" id="1838"/>
    <lineage>
        <taxon>Bacteria</taxon>
        <taxon>Bacillati</taxon>
        <taxon>Actinomycetota</taxon>
        <taxon>Actinomycetes</taxon>
        <taxon>Pseudonocardiales</taxon>
        <taxon>Pseudonocardiaceae</taxon>
        <taxon>Saccharopolyspora</taxon>
    </lineage>
</organism>
<accession>A0A853AGH0</accession>
<dbReference type="InterPro" id="IPR012551">
    <property type="entry name" value="DUF1707_SHOCT-like"/>
</dbReference>
<evidence type="ECO:0000313" key="3">
    <source>
        <dbReference type="EMBL" id="NYI82189.1"/>
    </source>
</evidence>
<name>A0A853AGH0_9PSEU</name>
<keyword evidence="1" id="KW-0472">Membrane</keyword>
<dbReference type="Proteomes" id="UP000587002">
    <property type="component" value="Unassembled WGS sequence"/>
</dbReference>
<gene>
    <name evidence="3" type="ORF">HNR68_000819</name>
</gene>
<dbReference type="PANTHER" id="PTHR40763:SF4">
    <property type="entry name" value="DUF1707 DOMAIN-CONTAINING PROTEIN"/>
    <property type="match status" value="1"/>
</dbReference>